<name>A0AC61NGK8_9BACT</name>
<evidence type="ECO:0000313" key="1">
    <source>
        <dbReference type="EMBL" id="QZE14771.1"/>
    </source>
</evidence>
<protein>
    <submittedName>
        <fullName evidence="1">MFS transporter</fullName>
    </submittedName>
</protein>
<accession>A0AC61NGK8</accession>
<dbReference type="EMBL" id="CP081303">
    <property type="protein sequence ID" value="QZE14771.1"/>
    <property type="molecule type" value="Genomic_DNA"/>
</dbReference>
<organism evidence="1 2">
    <name type="scientific">Halosquirtibacter laminarini</name>
    <dbReference type="NCBI Taxonomy" id="3374600"/>
    <lineage>
        <taxon>Bacteria</taxon>
        <taxon>Pseudomonadati</taxon>
        <taxon>Bacteroidota</taxon>
        <taxon>Bacteroidia</taxon>
        <taxon>Marinilabiliales</taxon>
        <taxon>Prolixibacteraceae</taxon>
        <taxon>Halosquirtibacter</taxon>
    </lineage>
</organism>
<gene>
    <name evidence="1" type="ORF">K4L44_02615</name>
</gene>
<sequence length="392" mass="44659">MKTNRNIIRFMYSISVITFMTCVVLTPDLLSLSRLFESPDAIFRSQLLVIAPAISALVVSVFWTTIRIPHQYWGKLLFLISLIVYGVTGILCYWETSFQSMFLTRLLLGFAMGLISMLLVQRGHLYLTEVKERVFVRTQGVVVGVSTMFLLLLSGWLGTYGWKYPFLIYLLAFYPVLYGMWLYIQGIGLDPRSISRPQKYFMNRKFWMIIIAAFVFVLFLTLYFLQIPFLIDRLPLTDQMQTAGLLGLLVILFILGGTFYAPVYHFASREVIYFITLGMIATGTFILGAAFDINKVFLSLLFIGVGSGLLFATAYNSVRHHIPNDVYGLWKYKLVTVVLLAQVVSPFLIYLCNGGQFVRLFFVGMAAFVVFILIVVLVISMWIKNRVSTSKA</sequence>
<proteinExistence type="predicted"/>
<dbReference type="Proteomes" id="UP000826212">
    <property type="component" value="Chromosome"/>
</dbReference>
<reference evidence="1" key="1">
    <citation type="submission" date="2021-08" db="EMBL/GenBank/DDBJ databases">
        <title>Novel anaerobic bacterium isolated from sea squirt in East Sea, Republic of Korea.</title>
        <authorList>
            <person name="Nguyen T.H."/>
            <person name="Li Z."/>
            <person name="Lee Y.-J."/>
            <person name="Ko J."/>
            <person name="Kim S.-G."/>
        </authorList>
    </citation>
    <scope>NUCLEOTIDE SEQUENCE</scope>
    <source>
        <strain evidence="1">KCTC 25031</strain>
    </source>
</reference>
<keyword evidence="2" id="KW-1185">Reference proteome</keyword>
<evidence type="ECO:0000313" key="2">
    <source>
        <dbReference type="Proteomes" id="UP000826212"/>
    </source>
</evidence>